<dbReference type="InterPro" id="IPR036887">
    <property type="entry name" value="HTH_APSES_sf"/>
</dbReference>
<dbReference type="AlphaFoldDB" id="E3Q8J5"/>
<dbReference type="SUPFAM" id="SSF54616">
    <property type="entry name" value="DNA-binding domain of Mlu1-box binding protein MBP1"/>
    <property type="match status" value="1"/>
</dbReference>
<organism evidence="2">
    <name type="scientific">Colletotrichum graminicola (strain M1.001 / M2 / FGSC 10212)</name>
    <name type="common">Maize anthracnose fungus</name>
    <name type="synonym">Glomerella graminicola</name>
    <dbReference type="NCBI Taxonomy" id="645133"/>
    <lineage>
        <taxon>Eukaryota</taxon>
        <taxon>Fungi</taxon>
        <taxon>Dikarya</taxon>
        <taxon>Ascomycota</taxon>
        <taxon>Pezizomycotina</taxon>
        <taxon>Sordariomycetes</taxon>
        <taxon>Hypocreomycetidae</taxon>
        <taxon>Glomerellales</taxon>
        <taxon>Glomerellaceae</taxon>
        <taxon>Colletotrichum</taxon>
        <taxon>Colletotrichum graminicola species complex</taxon>
    </lineage>
</organism>
<dbReference type="Proteomes" id="UP000008782">
    <property type="component" value="Unassembled WGS sequence"/>
</dbReference>
<dbReference type="GO" id="GO:0003677">
    <property type="term" value="F:DNA binding"/>
    <property type="evidence" value="ECO:0007669"/>
    <property type="project" value="InterPro"/>
</dbReference>
<sequence length="125" mass="13832">MLENVPSYNHVVTRRRLTQIQLPASLANGQGGVFYYIYLGVPLPKGIVCEIFKSSPSAFFLMRRSHDSFVSASGMFKAIFPYTEASKEEAERKNIKFFATTSPEETGQDMMSNCQVAAIIAAGKP</sequence>
<dbReference type="VEuPathDB" id="FungiDB:GLRG_02378"/>
<dbReference type="GeneID" id="24407743"/>
<dbReference type="RefSeq" id="XP_008091227.1">
    <property type="nucleotide sequence ID" value="XM_008093036.1"/>
</dbReference>
<accession>E3Q8J5</accession>
<keyword evidence="2" id="KW-1185">Reference proteome</keyword>
<reference evidence="2" key="1">
    <citation type="journal article" date="2012" name="Nat. Genet.">
        <title>Lifestyle transitions in plant pathogenic Colletotrichum fungi deciphered by genome and transcriptome analyses.</title>
        <authorList>
            <person name="O'Connell R.J."/>
            <person name="Thon M.R."/>
            <person name="Hacquard S."/>
            <person name="Amyotte S.G."/>
            <person name="Kleemann J."/>
            <person name="Torres M.F."/>
            <person name="Damm U."/>
            <person name="Buiate E.A."/>
            <person name="Epstein L."/>
            <person name="Alkan N."/>
            <person name="Altmueller J."/>
            <person name="Alvarado-Balderrama L."/>
            <person name="Bauser C.A."/>
            <person name="Becker C."/>
            <person name="Birren B.W."/>
            <person name="Chen Z."/>
            <person name="Choi J."/>
            <person name="Crouch J.A."/>
            <person name="Duvick J.P."/>
            <person name="Farman M.A."/>
            <person name="Gan P."/>
            <person name="Heiman D."/>
            <person name="Henrissat B."/>
            <person name="Howard R.J."/>
            <person name="Kabbage M."/>
            <person name="Koch C."/>
            <person name="Kracher B."/>
            <person name="Kubo Y."/>
            <person name="Law A.D."/>
            <person name="Lebrun M.-H."/>
            <person name="Lee Y.-H."/>
            <person name="Miyara I."/>
            <person name="Moore N."/>
            <person name="Neumann U."/>
            <person name="Nordstroem K."/>
            <person name="Panaccione D.G."/>
            <person name="Panstruga R."/>
            <person name="Place M."/>
            <person name="Proctor R.H."/>
            <person name="Prusky D."/>
            <person name="Rech G."/>
            <person name="Reinhardt R."/>
            <person name="Rollins J.A."/>
            <person name="Rounsley S."/>
            <person name="Schardl C.L."/>
            <person name="Schwartz D.C."/>
            <person name="Shenoy N."/>
            <person name="Shirasu K."/>
            <person name="Sikhakolli U.R."/>
            <person name="Stueber K."/>
            <person name="Sukno S.A."/>
            <person name="Sweigard J.A."/>
            <person name="Takano Y."/>
            <person name="Takahara H."/>
            <person name="Trail F."/>
            <person name="van der Does H.C."/>
            <person name="Voll L.M."/>
            <person name="Will I."/>
            <person name="Young S."/>
            <person name="Zeng Q."/>
            <person name="Zhang J."/>
            <person name="Zhou S."/>
            <person name="Dickman M.B."/>
            <person name="Schulze-Lefert P."/>
            <person name="Ver Loren van Themaat E."/>
            <person name="Ma L.-J."/>
            <person name="Vaillancourt L.J."/>
        </authorList>
    </citation>
    <scope>NUCLEOTIDE SEQUENCE [LARGE SCALE GENOMIC DNA]</scope>
    <source>
        <strain evidence="2">M1.001 / M2 / FGSC 10212</strain>
    </source>
</reference>
<protein>
    <submittedName>
        <fullName evidence="1">APSES domain-containing protein</fullName>
    </submittedName>
</protein>
<dbReference type="eggNOG" id="ENOG502S0ET">
    <property type="taxonomic scope" value="Eukaryota"/>
</dbReference>
<dbReference type="InterPro" id="IPR037548">
    <property type="entry name" value="Bqt4"/>
</dbReference>
<dbReference type="OrthoDB" id="5346159at2759"/>
<dbReference type="PANTHER" id="PTHR38044">
    <property type="entry name" value="BOUQUET FORMATION PROTEIN 4"/>
    <property type="match status" value="1"/>
</dbReference>
<dbReference type="PANTHER" id="PTHR38044:SF1">
    <property type="entry name" value="BOUQUET FORMATION PROTEIN 4"/>
    <property type="match status" value="1"/>
</dbReference>
<dbReference type="STRING" id="645133.E3Q8J5"/>
<dbReference type="HOGENOM" id="CLU_1992461_0_0_1"/>
<evidence type="ECO:0000313" key="1">
    <source>
        <dbReference type="EMBL" id="EFQ27207.1"/>
    </source>
</evidence>
<dbReference type="GO" id="GO:0044820">
    <property type="term" value="P:mitotic telomere tethering at nuclear periphery"/>
    <property type="evidence" value="ECO:0007669"/>
    <property type="project" value="TreeGrafter"/>
</dbReference>
<dbReference type="EMBL" id="GG697336">
    <property type="protein sequence ID" value="EFQ27207.1"/>
    <property type="molecule type" value="Genomic_DNA"/>
</dbReference>
<gene>
    <name evidence="1" type="ORF">GLRG_02378</name>
</gene>
<name>E3Q8J5_COLGM</name>
<evidence type="ECO:0000313" key="2">
    <source>
        <dbReference type="Proteomes" id="UP000008782"/>
    </source>
</evidence>
<proteinExistence type="predicted"/>
<dbReference type="GO" id="GO:0070197">
    <property type="term" value="P:meiotic attachment of telomere to nuclear envelope"/>
    <property type="evidence" value="ECO:0007669"/>
    <property type="project" value="InterPro"/>
</dbReference>
<dbReference type="GO" id="GO:1990862">
    <property type="term" value="C:nuclear membrane complex Bqt3-Bqt4"/>
    <property type="evidence" value="ECO:0007669"/>
    <property type="project" value="InterPro"/>
</dbReference>